<dbReference type="Gene3D" id="1.10.3720.10">
    <property type="entry name" value="MetI-like"/>
    <property type="match status" value="1"/>
</dbReference>
<keyword evidence="6 7" id="KW-0472">Membrane</keyword>
<accession>A0ABV8Q767</accession>
<protein>
    <submittedName>
        <fullName evidence="10">Carbohydrate ABC transporter permease</fullName>
    </submittedName>
</protein>
<feature type="domain" description="ABC transmembrane type-1" evidence="9">
    <location>
        <begin position="97"/>
        <end position="288"/>
    </location>
</feature>
<keyword evidence="4 7" id="KW-0812">Transmembrane</keyword>
<evidence type="ECO:0000256" key="2">
    <source>
        <dbReference type="ARBA" id="ARBA00022448"/>
    </source>
</evidence>
<evidence type="ECO:0000256" key="6">
    <source>
        <dbReference type="ARBA" id="ARBA00023136"/>
    </source>
</evidence>
<feature type="transmembrane region" description="Helical" evidence="7">
    <location>
        <begin position="165"/>
        <end position="188"/>
    </location>
</feature>
<organism evidence="10 11">
    <name type="scientific">Gryllotalpicola reticulitermitis</name>
    <dbReference type="NCBI Taxonomy" id="1184153"/>
    <lineage>
        <taxon>Bacteria</taxon>
        <taxon>Bacillati</taxon>
        <taxon>Actinomycetota</taxon>
        <taxon>Actinomycetes</taxon>
        <taxon>Micrococcales</taxon>
        <taxon>Microbacteriaceae</taxon>
        <taxon>Gryllotalpicola</taxon>
    </lineage>
</organism>
<dbReference type="PANTHER" id="PTHR32243">
    <property type="entry name" value="MALTOSE TRANSPORT SYSTEM PERMEASE-RELATED"/>
    <property type="match status" value="1"/>
</dbReference>
<evidence type="ECO:0000313" key="10">
    <source>
        <dbReference type="EMBL" id="MFC4244186.1"/>
    </source>
</evidence>
<evidence type="ECO:0000256" key="3">
    <source>
        <dbReference type="ARBA" id="ARBA00022475"/>
    </source>
</evidence>
<keyword evidence="3" id="KW-1003">Cell membrane</keyword>
<feature type="transmembrane region" description="Helical" evidence="7">
    <location>
        <begin position="46"/>
        <end position="68"/>
    </location>
</feature>
<evidence type="ECO:0000256" key="8">
    <source>
        <dbReference type="SAM" id="MobiDB-lite"/>
    </source>
</evidence>
<evidence type="ECO:0000256" key="1">
    <source>
        <dbReference type="ARBA" id="ARBA00004651"/>
    </source>
</evidence>
<sequence length="304" mass="32636">MSSQTQQAAVAALGSARPGERPSSSSPELRGQILQRRRRVAGIRRSLIVGVVTLVLLVPILVVLWLSLRPRLYSNIPGPTLSNYSYIFGHTQVLVWLGNSLLVSILATVVSVAVAAPAGYVLSRGRGRVVSAFSLLIFVVQSFPVVVFIIPLFILFSAVGLVDSLGGVAIVYVASSTSVACWMMAAYFDTIPMALEEASWIDGASLFGGFVRIVLRNSLPGILSTAIYSFLLAWNDYLVALVFLRSDSQFTLPIGLQTFFQQNQTDWGPVMACAVVMLAPPVIVFAVLHRFFSVGGIGGSLAGR</sequence>
<keyword evidence="5 7" id="KW-1133">Transmembrane helix</keyword>
<comment type="caution">
    <text evidence="10">The sequence shown here is derived from an EMBL/GenBank/DDBJ whole genome shotgun (WGS) entry which is preliminary data.</text>
</comment>
<proteinExistence type="inferred from homology"/>
<keyword evidence="2 7" id="KW-0813">Transport</keyword>
<dbReference type="InterPro" id="IPR000515">
    <property type="entry name" value="MetI-like"/>
</dbReference>
<gene>
    <name evidence="10" type="ORF">ACFOYW_12455</name>
</gene>
<comment type="subcellular location">
    <subcellularLocation>
        <location evidence="1 7">Cell membrane</location>
        <topology evidence="1 7">Multi-pass membrane protein</topology>
    </subcellularLocation>
</comment>
<keyword evidence="11" id="KW-1185">Reference proteome</keyword>
<feature type="transmembrane region" description="Helical" evidence="7">
    <location>
        <begin position="101"/>
        <end position="123"/>
    </location>
</feature>
<feature type="region of interest" description="Disordered" evidence="8">
    <location>
        <begin position="1"/>
        <end position="30"/>
    </location>
</feature>
<name>A0ABV8Q767_9MICO</name>
<evidence type="ECO:0000256" key="4">
    <source>
        <dbReference type="ARBA" id="ARBA00022692"/>
    </source>
</evidence>
<feature type="compositionally biased region" description="Low complexity" evidence="8">
    <location>
        <begin position="14"/>
        <end position="30"/>
    </location>
</feature>
<dbReference type="PANTHER" id="PTHR32243:SF18">
    <property type="entry name" value="INNER MEMBRANE ABC TRANSPORTER PERMEASE PROTEIN YCJP"/>
    <property type="match status" value="1"/>
</dbReference>
<comment type="similarity">
    <text evidence="7">Belongs to the binding-protein-dependent transport system permease family.</text>
</comment>
<dbReference type="Pfam" id="PF00528">
    <property type="entry name" value="BPD_transp_1"/>
    <property type="match status" value="1"/>
</dbReference>
<evidence type="ECO:0000259" key="9">
    <source>
        <dbReference type="PROSITE" id="PS50928"/>
    </source>
</evidence>
<dbReference type="CDD" id="cd06261">
    <property type="entry name" value="TM_PBP2"/>
    <property type="match status" value="1"/>
</dbReference>
<dbReference type="Proteomes" id="UP001595900">
    <property type="component" value="Unassembled WGS sequence"/>
</dbReference>
<evidence type="ECO:0000313" key="11">
    <source>
        <dbReference type="Proteomes" id="UP001595900"/>
    </source>
</evidence>
<feature type="transmembrane region" description="Helical" evidence="7">
    <location>
        <begin position="135"/>
        <end position="159"/>
    </location>
</feature>
<dbReference type="RefSeq" id="WP_390229294.1">
    <property type="nucleotide sequence ID" value="NZ_JBHSCN010000005.1"/>
</dbReference>
<feature type="transmembrane region" description="Helical" evidence="7">
    <location>
        <begin position="222"/>
        <end position="244"/>
    </location>
</feature>
<dbReference type="InterPro" id="IPR035906">
    <property type="entry name" value="MetI-like_sf"/>
</dbReference>
<reference evidence="11" key="1">
    <citation type="journal article" date="2019" name="Int. J. Syst. Evol. Microbiol.">
        <title>The Global Catalogue of Microorganisms (GCM) 10K type strain sequencing project: providing services to taxonomists for standard genome sequencing and annotation.</title>
        <authorList>
            <consortium name="The Broad Institute Genomics Platform"/>
            <consortium name="The Broad Institute Genome Sequencing Center for Infectious Disease"/>
            <person name="Wu L."/>
            <person name="Ma J."/>
        </authorList>
    </citation>
    <scope>NUCLEOTIDE SEQUENCE [LARGE SCALE GENOMIC DNA]</scope>
    <source>
        <strain evidence="11">CGMCC 1.10363</strain>
    </source>
</reference>
<dbReference type="PROSITE" id="PS50928">
    <property type="entry name" value="ABC_TM1"/>
    <property type="match status" value="1"/>
</dbReference>
<dbReference type="SUPFAM" id="SSF161098">
    <property type="entry name" value="MetI-like"/>
    <property type="match status" value="1"/>
</dbReference>
<evidence type="ECO:0000256" key="7">
    <source>
        <dbReference type="RuleBase" id="RU363032"/>
    </source>
</evidence>
<dbReference type="InterPro" id="IPR050901">
    <property type="entry name" value="BP-dep_ABC_trans_perm"/>
</dbReference>
<feature type="transmembrane region" description="Helical" evidence="7">
    <location>
        <begin position="267"/>
        <end position="288"/>
    </location>
</feature>
<dbReference type="EMBL" id="JBHSCN010000005">
    <property type="protein sequence ID" value="MFC4244186.1"/>
    <property type="molecule type" value="Genomic_DNA"/>
</dbReference>
<evidence type="ECO:0000256" key="5">
    <source>
        <dbReference type="ARBA" id="ARBA00022989"/>
    </source>
</evidence>